<dbReference type="EMBL" id="JAEACU010000004">
    <property type="protein sequence ID" value="KAH7533635.1"/>
    <property type="molecule type" value="Genomic_DNA"/>
</dbReference>
<comment type="caution">
    <text evidence="1">The sequence shown here is derived from an EMBL/GenBank/DDBJ whole genome shotgun (WGS) entry which is preliminary data.</text>
</comment>
<proteinExistence type="predicted"/>
<dbReference type="Proteomes" id="UP000813462">
    <property type="component" value="Unassembled WGS sequence"/>
</dbReference>
<gene>
    <name evidence="1" type="ORF">FEM48_Zijuj04G0152600</name>
</gene>
<dbReference type="AlphaFoldDB" id="A0A978VKL6"/>
<reference evidence="1" key="1">
    <citation type="journal article" date="2021" name="Front. Plant Sci.">
        <title>Chromosome-Scale Genome Assembly for Chinese Sour Jujube and Insights Into Its Genome Evolution and Domestication Signature.</title>
        <authorList>
            <person name="Shen L.-Y."/>
            <person name="Luo H."/>
            <person name="Wang X.-L."/>
            <person name="Wang X.-M."/>
            <person name="Qiu X.-J."/>
            <person name="Liu H."/>
            <person name="Zhou S.-S."/>
            <person name="Jia K.-H."/>
            <person name="Nie S."/>
            <person name="Bao Y.-T."/>
            <person name="Zhang R.-G."/>
            <person name="Yun Q.-Z."/>
            <person name="Chai Y.-H."/>
            <person name="Lu J.-Y."/>
            <person name="Li Y."/>
            <person name="Zhao S.-W."/>
            <person name="Mao J.-F."/>
            <person name="Jia S.-G."/>
            <person name="Mao Y.-M."/>
        </authorList>
    </citation>
    <scope>NUCLEOTIDE SEQUENCE</scope>
    <source>
        <strain evidence="1">AT0</strain>
        <tissue evidence="1">Leaf</tissue>
    </source>
</reference>
<protein>
    <submittedName>
        <fullName evidence="1">Uncharacterized protein</fullName>
    </submittedName>
</protein>
<organism evidence="1 2">
    <name type="scientific">Ziziphus jujuba var. spinosa</name>
    <dbReference type="NCBI Taxonomy" id="714518"/>
    <lineage>
        <taxon>Eukaryota</taxon>
        <taxon>Viridiplantae</taxon>
        <taxon>Streptophyta</taxon>
        <taxon>Embryophyta</taxon>
        <taxon>Tracheophyta</taxon>
        <taxon>Spermatophyta</taxon>
        <taxon>Magnoliopsida</taxon>
        <taxon>eudicotyledons</taxon>
        <taxon>Gunneridae</taxon>
        <taxon>Pentapetalae</taxon>
        <taxon>rosids</taxon>
        <taxon>fabids</taxon>
        <taxon>Rosales</taxon>
        <taxon>Rhamnaceae</taxon>
        <taxon>Paliureae</taxon>
        <taxon>Ziziphus</taxon>
    </lineage>
</organism>
<evidence type="ECO:0000313" key="2">
    <source>
        <dbReference type="Proteomes" id="UP000813462"/>
    </source>
</evidence>
<name>A0A978VKL6_ZIZJJ</name>
<accession>A0A978VKL6</accession>
<sequence>MEEEDERVLVRDCKCYPGYNIVCKVALDKGMSQHVLVVHGIVFGTLATALLALSVERFSVINVSLVSLDYNTVHQLLHQQHCNNHLDLFYHLYLSSCIQHQTDSPLRNYVLENDHDNNMLTKDGKIRHHKAWYLDKGGRNYCRIYWCNAHDPIRLDNRLCHARRFILSNGSILNLTDKNNKTVSSISNSNIINGLIRNFNTSTAILDHKASSWRLSWNITLFASVYSVRI</sequence>
<evidence type="ECO:0000313" key="1">
    <source>
        <dbReference type="EMBL" id="KAH7533635.1"/>
    </source>
</evidence>